<organism evidence="2 3">
    <name type="scientific">Brachionus calyciflorus</name>
    <dbReference type="NCBI Taxonomy" id="104777"/>
    <lineage>
        <taxon>Eukaryota</taxon>
        <taxon>Metazoa</taxon>
        <taxon>Spiralia</taxon>
        <taxon>Gnathifera</taxon>
        <taxon>Rotifera</taxon>
        <taxon>Eurotatoria</taxon>
        <taxon>Monogononta</taxon>
        <taxon>Pseudotrocha</taxon>
        <taxon>Ploima</taxon>
        <taxon>Brachionidae</taxon>
        <taxon>Brachionus</taxon>
    </lineage>
</organism>
<proteinExistence type="predicted"/>
<sequence>MKENSLNFIHFSFGILSIALSITIFGLDMSIMVKTSYSGSIAYWSTNTFISYTSFHSAINTLGIFHMIGIASSIFIGLYQKKLTLLISSVVLILMIIPREGVAYKFFICFNYTYYQIVQARACLTLVSVIVLIVIHIGIMFSKDDETQRLYKIGKILLFIASFLALVGIGVLNILTLINLKTDFNKDINPKTIKIGYFTEYEKAQIEQYNLIKDSNYTNRIIGSLYDIIESEDKKVAYMTCSESSCTHYYLRTLNVEITCNSETENFYSDCMTAQKIKIQMKYLDNDDYPIYNCGFVDKNETCKRGCPGLMNHKLFLVQEFNNRVELGWNGYCNCEVKAPKVELAEDLELNICDNKGSYLKTNYLILNFLNVSTNTPFQILQIQNVLTKYIKFREHEPIINVVSPSVPTNTLKLDNELLKYAGFVFLLINIKKFYLYVKIIWRALII</sequence>
<evidence type="ECO:0000313" key="2">
    <source>
        <dbReference type="EMBL" id="CAF0748881.1"/>
    </source>
</evidence>
<feature type="transmembrane region" description="Helical" evidence="1">
    <location>
        <begin position="12"/>
        <end position="33"/>
    </location>
</feature>
<dbReference type="Proteomes" id="UP000663879">
    <property type="component" value="Unassembled WGS sequence"/>
</dbReference>
<feature type="transmembrane region" description="Helical" evidence="1">
    <location>
        <begin position="53"/>
        <end position="76"/>
    </location>
</feature>
<keyword evidence="3" id="KW-1185">Reference proteome</keyword>
<protein>
    <submittedName>
        <fullName evidence="2">Uncharacterized protein</fullName>
    </submittedName>
</protein>
<feature type="transmembrane region" description="Helical" evidence="1">
    <location>
        <begin position="114"/>
        <end position="135"/>
    </location>
</feature>
<dbReference type="OrthoDB" id="10155085at2759"/>
<name>A0A813PDJ5_9BILA</name>
<evidence type="ECO:0000256" key="1">
    <source>
        <dbReference type="SAM" id="Phobius"/>
    </source>
</evidence>
<gene>
    <name evidence="2" type="ORF">OXX778_LOCUS3803</name>
</gene>
<accession>A0A813PDJ5</accession>
<keyword evidence="1" id="KW-1133">Transmembrane helix</keyword>
<keyword evidence="1" id="KW-0472">Membrane</keyword>
<keyword evidence="1" id="KW-0812">Transmembrane</keyword>
<comment type="caution">
    <text evidence="2">The sequence shown here is derived from an EMBL/GenBank/DDBJ whole genome shotgun (WGS) entry which is preliminary data.</text>
</comment>
<reference evidence="2" key="1">
    <citation type="submission" date="2021-02" db="EMBL/GenBank/DDBJ databases">
        <authorList>
            <person name="Nowell W R."/>
        </authorList>
    </citation>
    <scope>NUCLEOTIDE SEQUENCE</scope>
    <source>
        <strain evidence="2">Ploen Becks lab</strain>
    </source>
</reference>
<feature type="transmembrane region" description="Helical" evidence="1">
    <location>
        <begin position="83"/>
        <end position="102"/>
    </location>
</feature>
<dbReference type="AlphaFoldDB" id="A0A813PDJ5"/>
<feature type="transmembrane region" description="Helical" evidence="1">
    <location>
        <begin position="156"/>
        <end position="178"/>
    </location>
</feature>
<evidence type="ECO:0000313" key="3">
    <source>
        <dbReference type="Proteomes" id="UP000663879"/>
    </source>
</evidence>
<dbReference type="EMBL" id="CAJNOC010000349">
    <property type="protein sequence ID" value="CAF0748881.1"/>
    <property type="molecule type" value="Genomic_DNA"/>
</dbReference>